<feature type="non-terminal residue" evidence="4">
    <location>
        <position position="1"/>
    </location>
</feature>
<dbReference type="InterPro" id="IPR017904">
    <property type="entry name" value="ADF/Cofilin"/>
</dbReference>
<dbReference type="GO" id="GO:0015629">
    <property type="term" value="C:actin cytoskeleton"/>
    <property type="evidence" value="ECO:0007669"/>
    <property type="project" value="InterPro"/>
</dbReference>
<dbReference type="PROSITE" id="PS51263">
    <property type="entry name" value="ADF_H"/>
    <property type="match status" value="1"/>
</dbReference>
<dbReference type="GO" id="GO:0003779">
    <property type="term" value="F:actin binding"/>
    <property type="evidence" value="ECO:0007669"/>
    <property type="project" value="UniProtKB-KW"/>
</dbReference>
<dbReference type="EMBL" id="BLLF01001362">
    <property type="protein sequence ID" value="GFH18820.1"/>
    <property type="molecule type" value="Genomic_DNA"/>
</dbReference>
<dbReference type="Pfam" id="PF00241">
    <property type="entry name" value="Cofilin_ADF"/>
    <property type="match status" value="1"/>
</dbReference>
<dbReference type="CDD" id="cd11286">
    <property type="entry name" value="ADF_cofilin_like"/>
    <property type="match status" value="1"/>
</dbReference>
<dbReference type="GO" id="GO:0030042">
    <property type="term" value="P:actin filament depolymerization"/>
    <property type="evidence" value="ECO:0007669"/>
    <property type="project" value="InterPro"/>
</dbReference>
<evidence type="ECO:0000313" key="5">
    <source>
        <dbReference type="Proteomes" id="UP000485058"/>
    </source>
</evidence>
<evidence type="ECO:0000256" key="2">
    <source>
        <dbReference type="ARBA" id="ARBA00023203"/>
    </source>
</evidence>
<dbReference type="SMART" id="SM00102">
    <property type="entry name" value="ADF"/>
    <property type="match status" value="1"/>
</dbReference>
<reference evidence="4 5" key="1">
    <citation type="submission" date="2020-02" db="EMBL/GenBank/DDBJ databases">
        <title>Draft genome sequence of Haematococcus lacustris strain NIES-144.</title>
        <authorList>
            <person name="Morimoto D."/>
            <person name="Nakagawa S."/>
            <person name="Yoshida T."/>
            <person name="Sawayama S."/>
        </authorList>
    </citation>
    <scope>NUCLEOTIDE SEQUENCE [LARGE SCALE GENOMIC DNA]</scope>
    <source>
        <strain evidence="4 5">NIES-144</strain>
    </source>
</reference>
<feature type="domain" description="ADF-H" evidence="3">
    <location>
        <begin position="1"/>
        <end position="100"/>
    </location>
</feature>
<dbReference type="InterPro" id="IPR002108">
    <property type="entry name" value="ADF-H"/>
</dbReference>
<evidence type="ECO:0000259" key="3">
    <source>
        <dbReference type="PROSITE" id="PS51263"/>
    </source>
</evidence>
<accession>A0A699ZBN1</accession>
<dbReference type="Gene3D" id="3.40.20.10">
    <property type="entry name" value="Severin"/>
    <property type="match status" value="1"/>
</dbReference>
<protein>
    <submittedName>
        <fullName evidence="4">ADF-H domain-containing protein</fullName>
    </submittedName>
</protein>
<keyword evidence="2" id="KW-0009">Actin-binding</keyword>
<gene>
    <name evidence="4" type="ORF">HaLaN_15684</name>
</gene>
<dbReference type="Proteomes" id="UP000485058">
    <property type="component" value="Unassembled WGS sequence"/>
</dbReference>
<dbReference type="AlphaFoldDB" id="A0A699ZBN1"/>
<dbReference type="InterPro" id="IPR029006">
    <property type="entry name" value="ADF-H/Gelsolin-like_dom_sf"/>
</dbReference>
<proteinExistence type="inferred from homology"/>
<keyword evidence="5" id="KW-1185">Reference proteome</keyword>
<comment type="caution">
    <text evidence="4">The sequence shown here is derived from an EMBL/GenBank/DDBJ whole genome shotgun (WGS) entry which is preliminary data.</text>
</comment>
<evidence type="ECO:0000256" key="1">
    <source>
        <dbReference type="ARBA" id="ARBA00006844"/>
    </source>
</evidence>
<dbReference type="SUPFAM" id="SSF55753">
    <property type="entry name" value="Actin depolymerizing proteins"/>
    <property type="match status" value="1"/>
</dbReference>
<sequence length="106" mass="11622">VVVDQVGAPGSSYDQFMAALPDSQCRYAVYDYAYSNADTGQINNKLVFLHWAPLGSSIKSKMMYASTKDFLKGYLEGVGAELQGDTQEEITEQEVAQRVGAAMTRK</sequence>
<name>A0A699ZBN1_HAELA</name>
<organism evidence="4 5">
    <name type="scientific">Haematococcus lacustris</name>
    <name type="common">Green alga</name>
    <name type="synonym">Haematococcus pluvialis</name>
    <dbReference type="NCBI Taxonomy" id="44745"/>
    <lineage>
        <taxon>Eukaryota</taxon>
        <taxon>Viridiplantae</taxon>
        <taxon>Chlorophyta</taxon>
        <taxon>core chlorophytes</taxon>
        <taxon>Chlorophyceae</taxon>
        <taxon>CS clade</taxon>
        <taxon>Chlamydomonadales</taxon>
        <taxon>Haematococcaceae</taxon>
        <taxon>Haematococcus</taxon>
    </lineage>
</organism>
<evidence type="ECO:0000313" key="4">
    <source>
        <dbReference type="EMBL" id="GFH18820.1"/>
    </source>
</evidence>
<comment type="similarity">
    <text evidence="1">Belongs to the actin-binding proteins ADF family.</text>
</comment>
<dbReference type="PANTHER" id="PTHR11913">
    <property type="entry name" value="COFILIN-RELATED"/>
    <property type="match status" value="1"/>
</dbReference>